<sequence>MELSRRQVPLYGQVEMYAVLQTQELVPGDGEVYIVLEGSTLDHITAAQRSSHEGMLGFVVPGHNLLETVTVTAYVYTAEGPVSCLHEATLEYVQDDAQELSEFLVTHCHCLSTGGSQDILRRYGLGDEATRRELDKNVARAMANLDYPYTWNILGSPPGEVLRPRESLLHLAVRLGFLHLSELLLCQPGGLMAVAMPNEEGDTPLQLAQRTGQSALLELLTNPPNPLVTPLAGVSQVWADSSRLLRFCHESNALTMTVRRAPERNQRANILLLRKSLRDDNFLKEVFEEQLILCLDEEDEPAPSDSEGWGRCAVQLAICQRRCEAKAPEDSPPPTPSPTGTHRSVKGRPTETFNVSLVNKQQSGPFCGARSPVSTYGLLKKGVLCCREDAEGGGAAKARLNANCRQRLVSVRVRVRSTGRIPTPLWLLSAK</sequence>
<gene>
    <name evidence="2" type="ORF">JZ751_001761</name>
</gene>
<dbReference type="Gene3D" id="1.25.40.20">
    <property type="entry name" value="Ankyrin repeat-containing domain"/>
    <property type="match status" value="1"/>
</dbReference>
<dbReference type="InterPro" id="IPR036770">
    <property type="entry name" value="Ankyrin_rpt-contain_sf"/>
</dbReference>
<dbReference type="OrthoDB" id="28045at2759"/>
<dbReference type="PANTHER" id="PTHR13944">
    <property type="entry name" value="AGAP007712-PA"/>
    <property type="match status" value="1"/>
</dbReference>
<proteinExistence type="predicted"/>
<name>A0A8T2PUU8_9TELE</name>
<evidence type="ECO:0000313" key="2">
    <source>
        <dbReference type="EMBL" id="KAG9355048.1"/>
    </source>
</evidence>
<dbReference type="AlphaFoldDB" id="A0A8T2PUU8"/>
<comment type="caution">
    <text evidence="2">The sequence shown here is derived from an EMBL/GenBank/DDBJ whole genome shotgun (WGS) entry which is preliminary data.</text>
</comment>
<evidence type="ECO:0000256" key="1">
    <source>
        <dbReference type="SAM" id="MobiDB-lite"/>
    </source>
</evidence>
<dbReference type="EMBL" id="JAFBMS010000002">
    <property type="protein sequence ID" value="KAG9355048.1"/>
    <property type="molecule type" value="Genomic_DNA"/>
</dbReference>
<dbReference type="Proteomes" id="UP000824540">
    <property type="component" value="Unassembled WGS sequence"/>
</dbReference>
<keyword evidence="3" id="KW-1185">Reference proteome</keyword>
<protein>
    <submittedName>
        <fullName evidence="2">Uncharacterized protein</fullName>
    </submittedName>
</protein>
<accession>A0A8T2PUU8</accession>
<evidence type="ECO:0000313" key="3">
    <source>
        <dbReference type="Proteomes" id="UP000824540"/>
    </source>
</evidence>
<reference evidence="2" key="1">
    <citation type="thesis" date="2021" institute="BYU ScholarsArchive" country="Provo, UT, USA">
        <title>Applications of and Algorithms for Genome Assembly and Genomic Analyses with an Emphasis on Marine Teleosts.</title>
        <authorList>
            <person name="Pickett B.D."/>
        </authorList>
    </citation>
    <scope>NUCLEOTIDE SEQUENCE</scope>
    <source>
        <strain evidence="2">HI-2016</strain>
    </source>
</reference>
<organism evidence="2 3">
    <name type="scientific">Albula glossodonta</name>
    <name type="common">roundjaw bonefish</name>
    <dbReference type="NCBI Taxonomy" id="121402"/>
    <lineage>
        <taxon>Eukaryota</taxon>
        <taxon>Metazoa</taxon>
        <taxon>Chordata</taxon>
        <taxon>Craniata</taxon>
        <taxon>Vertebrata</taxon>
        <taxon>Euteleostomi</taxon>
        <taxon>Actinopterygii</taxon>
        <taxon>Neopterygii</taxon>
        <taxon>Teleostei</taxon>
        <taxon>Albuliformes</taxon>
        <taxon>Albulidae</taxon>
        <taxon>Albula</taxon>
    </lineage>
</organism>
<dbReference type="InterPro" id="IPR051632">
    <property type="entry name" value="Rho_GEF"/>
</dbReference>
<dbReference type="GO" id="GO:0035023">
    <property type="term" value="P:regulation of Rho protein signal transduction"/>
    <property type="evidence" value="ECO:0007669"/>
    <property type="project" value="TreeGrafter"/>
</dbReference>
<feature type="region of interest" description="Disordered" evidence="1">
    <location>
        <begin position="325"/>
        <end position="347"/>
    </location>
</feature>
<dbReference type="PANTHER" id="PTHR13944:SF22">
    <property type="entry name" value="RHO GUANINE NUCLEOTIDE EXCHANGE FACTOR 28"/>
    <property type="match status" value="1"/>
</dbReference>